<name>A0ABU4XSK8_9HYPH</name>
<evidence type="ECO:0000313" key="1">
    <source>
        <dbReference type="EMBL" id="MDX8476647.1"/>
    </source>
</evidence>
<evidence type="ECO:0000313" key="2">
    <source>
        <dbReference type="Proteomes" id="UP001271780"/>
    </source>
</evidence>
<reference evidence="1 2" key="1">
    <citation type="submission" date="2023-08" db="EMBL/GenBank/DDBJ databases">
        <title>Implementing the SeqCode for naming new Mesorhizobium species isolated from Vachellia karroo root nodules.</title>
        <authorList>
            <person name="Van Lill M."/>
        </authorList>
    </citation>
    <scope>NUCLEOTIDE SEQUENCE [LARGE SCALE GENOMIC DNA]</scope>
    <source>
        <strain evidence="1 2">VK23A</strain>
    </source>
</reference>
<sequence length="200" mass="21305">MLREDIPGCLAELQRDPAKGIPAVAGIFPNGVPSCETKAEQGMGVGLFPLPTRGPYTMTTSRDEASSSIAWNFVAGIRAAIVPACRHFLNVRRTVGNHARAANCWLPACPQHRFCHQGRANADFGHPCDGRNVTPEICRENGSDVACAGEAAHASLGARQSRFHADTGNKMPLAAGLSQLTNFGPVDISTRNRKKSDLGC</sequence>
<keyword evidence="2" id="KW-1185">Reference proteome</keyword>
<dbReference type="Proteomes" id="UP001271780">
    <property type="component" value="Unassembled WGS sequence"/>
</dbReference>
<dbReference type="EMBL" id="JAVIIZ010000039">
    <property type="protein sequence ID" value="MDX8476647.1"/>
    <property type="molecule type" value="Genomic_DNA"/>
</dbReference>
<comment type="caution">
    <text evidence="1">The sequence shown here is derived from an EMBL/GenBank/DDBJ whole genome shotgun (WGS) entry which is preliminary data.</text>
</comment>
<dbReference type="RefSeq" id="WP_320319113.1">
    <property type="nucleotide sequence ID" value="NZ_JAVIIX010000037.1"/>
</dbReference>
<accession>A0ABU4XSK8</accession>
<proteinExistence type="predicted"/>
<organism evidence="1 2">
    <name type="scientific">Mesorhizobium dulcispinae</name>
    <dbReference type="NCBI Taxonomy" id="3072316"/>
    <lineage>
        <taxon>Bacteria</taxon>
        <taxon>Pseudomonadati</taxon>
        <taxon>Pseudomonadota</taxon>
        <taxon>Alphaproteobacteria</taxon>
        <taxon>Hyphomicrobiales</taxon>
        <taxon>Phyllobacteriaceae</taxon>
        <taxon>Mesorhizobium</taxon>
    </lineage>
</organism>
<protein>
    <submittedName>
        <fullName evidence="1">Uncharacterized protein</fullName>
    </submittedName>
</protein>
<gene>
    <name evidence="1" type="ORF">RFM27_31770</name>
</gene>